<evidence type="ECO:0000259" key="4">
    <source>
        <dbReference type="SMART" id="SM00244"/>
    </source>
</evidence>
<comment type="subcellular location">
    <subcellularLocation>
        <location evidence="1">Membrane</location>
        <topology evidence="1">Single-pass membrane protein</topology>
    </subcellularLocation>
</comment>
<keyword evidence="6" id="KW-1185">Reference proteome</keyword>
<dbReference type="RefSeq" id="WP_034362438.1">
    <property type="nucleotide sequence ID" value="NZ_CAJUDB010000019.1"/>
</dbReference>
<evidence type="ECO:0000313" key="5">
    <source>
        <dbReference type="EMBL" id="TLE03350.1"/>
    </source>
</evidence>
<accession>A0A4U8TRL2</accession>
<dbReference type="Pfam" id="PF01145">
    <property type="entry name" value="Band_7"/>
    <property type="match status" value="1"/>
</dbReference>
<evidence type="ECO:0000256" key="1">
    <source>
        <dbReference type="ARBA" id="ARBA00004167"/>
    </source>
</evidence>
<dbReference type="Proteomes" id="UP000029707">
    <property type="component" value="Unassembled WGS sequence"/>
</dbReference>
<reference evidence="5 6" key="1">
    <citation type="journal article" date="2014" name="Genome Announc.">
        <title>Draft genome sequences of eight enterohepatic helicobacter species isolated from both laboratory and wild rodents.</title>
        <authorList>
            <person name="Sheh A."/>
            <person name="Shen Z."/>
            <person name="Fox J.G."/>
        </authorList>
    </citation>
    <scope>NUCLEOTIDE SEQUENCE [LARGE SCALE GENOMIC DNA]</scope>
    <source>
        <strain evidence="5 6">MIT 01-6451</strain>
    </source>
</reference>
<organism evidence="5 6">
    <name type="scientific">Helicobacter japonicus</name>
    <dbReference type="NCBI Taxonomy" id="425400"/>
    <lineage>
        <taxon>Bacteria</taxon>
        <taxon>Pseudomonadati</taxon>
        <taxon>Campylobacterota</taxon>
        <taxon>Epsilonproteobacteria</taxon>
        <taxon>Campylobacterales</taxon>
        <taxon>Helicobacteraceae</taxon>
        <taxon>Helicobacter</taxon>
    </lineage>
</organism>
<dbReference type="AlphaFoldDB" id="A0A4U8TRL2"/>
<dbReference type="GO" id="GO:0005886">
    <property type="term" value="C:plasma membrane"/>
    <property type="evidence" value="ECO:0007669"/>
    <property type="project" value="UniProtKB-ARBA"/>
</dbReference>
<evidence type="ECO:0000256" key="3">
    <source>
        <dbReference type="SAM" id="Coils"/>
    </source>
</evidence>
<dbReference type="STRING" id="425400.LS65_06245"/>
<dbReference type="Gene3D" id="3.30.479.30">
    <property type="entry name" value="Band 7 domain"/>
    <property type="match status" value="1"/>
</dbReference>
<dbReference type="SUPFAM" id="SSF117892">
    <property type="entry name" value="Band 7/SPFH domain"/>
    <property type="match status" value="1"/>
</dbReference>
<dbReference type="OrthoDB" id="9809197at2"/>
<dbReference type="PRINTS" id="PR00721">
    <property type="entry name" value="STOMATIN"/>
</dbReference>
<dbReference type="PANTHER" id="PTHR43327:SF10">
    <property type="entry name" value="STOMATIN-LIKE PROTEIN 2, MITOCHONDRIAL"/>
    <property type="match status" value="1"/>
</dbReference>
<dbReference type="CDD" id="cd08829">
    <property type="entry name" value="SPFH_paraslipin"/>
    <property type="match status" value="1"/>
</dbReference>
<dbReference type="InterPro" id="IPR036013">
    <property type="entry name" value="Band_7/SPFH_dom_sf"/>
</dbReference>
<feature type="coiled-coil region" evidence="3">
    <location>
        <begin position="168"/>
        <end position="217"/>
    </location>
</feature>
<evidence type="ECO:0000313" key="6">
    <source>
        <dbReference type="Proteomes" id="UP000029707"/>
    </source>
</evidence>
<dbReference type="InterPro" id="IPR001972">
    <property type="entry name" value="Stomatin_HflK_fam"/>
</dbReference>
<dbReference type="SMART" id="SM00244">
    <property type="entry name" value="PHB"/>
    <property type="match status" value="1"/>
</dbReference>
<dbReference type="InterPro" id="IPR001107">
    <property type="entry name" value="Band_7"/>
</dbReference>
<dbReference type="FunFam" id="3.30.479.30:FF:000004">
    <property type="entry name" value="Putative membrane protease family, stomatin"/>
    <property type="match status" value="1"/>
</dbReference>
<comment type="caution">
    <text evidence="5">The sequence shown here is derived from an EMBL/GenBank/DDBJ whole genome shotgun (WGS) entry which is preliminary data.</text>
</comment>
<keyword evidence="3" id="KW-0175">Coiled coil</keyword>
<dbReference type="PANTHER" id="PTHR43327">
    <property type="entry name" value="STOMATIN-LIKE PROTEIN 2, MITOCHONDRIAL"/>
    <property type="match status" value="1"/>
</dbReference>
<protein>
    <submittedName>
        <fullName evidence="5">SPFH/Band 7/PHB domain protein</fullName>
    </submittedName>
</protein>
<dbReference type="EMBL" id="JRMQ02000001">
    <property type="protein sequence ID" value="TLE03350.1"/>
    <property type="molecule type" value="Genomic_DNA"/>
</dbReference>
<dbReference type="GeneID" id="82321226"/>
<gene>
    <name evidence="5" type="ORF">LS65_000845</name>
</gene>
<feature type="domain" description="Band 7" evidence="4">
    <location>
        <begin position="18"/>
        <end position="176"/>
    </location>
</feature>
<comment type="similarity">
    <text evidence="2">Belongs to the band 7/mec-2 family.</text>
</comment>
<dbReference type="InterPro" id="IPR050710">
    <property type="entry name" value="Band7/mec-2_domain"/>
</dbReference>
<evidence type="ECO:0000256" key="2">
    <source>
        <dbReference type="ARBA" id="ARBA00008164"/>
    </source>
</evidence>
<sequence>MLGFALIVLVLCGVVLFFGVKIISQTDIAIVERLGRFHRVLDGGFHFIIPVIDRVSAVVSAREQMIDIGRQQVITKDNVNINIDGIVFLKVFDAKSAVYSVNDYKNAIANLATTTLRGEIGRINLDDSLSSRDRLNAALQVALGDAANNWGVKIMRVEISEISVPRDIEAAMNLQMKAEREKRAIELKAQAEKEALIRNAEALKQEKVLQAEAIERMADAKKYEQIALAQGQSDAMELIAAQMAKNAQAAEFLLTKERISAFNELSKNPSKDKVIIPYETSEFIGGLSVMSDFLGKTSHSKS</sequence>
<dbReference type="GO" id="GO:0098552">
    <property type="term" value="C:side of membrane"/>
    <property type="evidence" value="ECO:0007669"/>
    <property type="project" value="UniProtKB-ARBA"/>
</dbReference>
<proteinExistence type="inferred from homology"/>
<name>A0A4U8TRL2_9HELI</name>